<accession>A0A9P6QZF8</accession>
<dbReference type="Proteomes" id="UP000823405">
    <property type="component" value="Unassembled WGS sequence"/>
</dbReference>
<name>A0A9P6QZF8_9FUNG</name>
<gene>
    <name evidence="1" type="ORF">BGZ97_013180</name>
</gene>
<organism evidence="1 2">
    <name type="scientific">Linnemannia gamsii</name>
    <dbReference type="NCBI Taxonomy" id="64522"/>
    <lineage>
        <taxon>Eukaryota</taxon>
        <taxon>Fungi</taxon>
        <taxon>Fungi incertae sedis</taxon>
        <taxon>Mucoromycota</taxon>
        <taxon>Mortierellomycotina</taxon>
        <taxon>Mortierellomycetes</taxon>
        <taxon>Mortierellales</taxon>
        <taxon>Mortierellaceae</taxon>
        <taxon>Linnemannia</taxon>
    </lineage>
</organism>
<protein>
    <submittedName>
        <fullName evidence="1">Uncharacterized protein</fullName>
    </submittedName>
</protein>
<evidence type="ECO:0000313" key="2">
    <source>
        <dbReference type="Proteomes" id="UP000823405"/>
    </source>
</evidence>
<proteinExistence type="predicted"/>
<evidence type="ECO:0000313" key="1">
    <source>
        <dbReference type="EMBL" id="KAG0309032.1"/>
    </source>
</evidence>
<comment type="caution">
    <text evidence="1">The sequence shown here is derived from an EMBL/GenBank/DDBJ whole genome shotgun (WGS) entry which is preliminary data.</text>
</comment>
<keyword evidence="2" id="KW-1185">Reference proteome</keyword>
<reference evidence="1" key="1">
    <citation type="journal article" date="2020" name="Fungal Divers.">
        <title>Resolving the Mortierellaceae phylogeny through synthesis of multi-gene phylogenetics and phylogenomics.</title>
        <authorList>
            <person name="Vandepol N."/>
            <person name="Liber J."/>
            <person name="Desiro A."/>
            <person name="Na H."/>
            <person name="Kennedy M."/>
            <person name="Barry K."/>
            <person name="Grigoriev I.V."/>
            <person name="Miller A.N."/>
            <person name="O'Donnell K."/>
            <person name="Stajich J.E."/>
            <person name="Bonito G."/>
        </authorList>
    </citation>
    <scope>NUCLEOTIDE SEQUENCE</scope>
    <source>
        <strain evidence="1">NVP60</strain>
    </source>
</reference>
<sequence>MGAILGSAIAGLHKLEQLGFYVVRPMDNQGDVQKREVSKDMLKVAKKARTIGKSEGVNY</sequence>
<dbReference type="AlphaFoldDB" id="A0A9P6QZF8"/>
<dbReference type="EMBL" id="JAAAIN010000957">
    <property type="protein sequence ID" value="KAG0309032.1"/>
    <property type="molecule type" value="Genomic_DNA"/>
</dbReference>